<keyword evidence="3" id="KW-0902">Two-component regulatory system</keyword>
<keyword evidence="4" id="KW-0472">Membrane</keyword>
<evidence type="ECO:0000256" key="1">
    <source>
        <dbReference type="ARBA" id="ARBA00022679"/>
    </source>
</evidence>
<dbReference type="Gene3D" id="3.30.565.10">
    <property type="entry name" value="Histidine kinase-like ATPase, C-terminal domain"/>
    <property type="match status" value="1"/>
</dbReference>
<protein>
    <submittedName>
        <fullName evidence="6">Two-component sensor histidine kinase</fullName>
    </submittedName>
</protein>
<accession>A0A502CCZ0</accession>
<feature type="transmembrane region" description="Helical" evidence="4">
    <location>
        <begin position="62"/>
        <end position="80"/>
    </location>
</feature>
<gene>
    <name evidence="6" type="ORF">EAH84_11930</name>
</gene>
<dbReference type="GO" id="GO:0016020">
    <property type="term" value="C:membrane"/>
    <property type="evidence" value="ECO:0007669"/>
    <property type="project" value="InterPro"/>
</dbReference>
<evidence type="ECO:0000259" key="5">
    <source>
        <dbReference type="Pfam" id="PF07730"/>
    </source>
</evidence>
<dbReference type="InterPro" id="IPR011712">
    <property type="entry name" value="Sig_transdc_His_kin_sub3_dim/P"/>
</dbReference>
<keyword evidence="1" id="KW-0808">Transferase</keyword>
<evidence type="ECO:0000313" key="7">
    <source>
        <dbReference type="Proteomes" id="UP000318413"/>
    </source>
</evidence>
<comment type="caution">
    <text evidence="6">The sequence shown here is derived from an EMBL/GenBank/DDBJ whole genome shotgun (WGS) entry which is preliminary data.</text>
</comment>
<dbReference type="EMBL" id="RCZK01000010">
    <property type="protein sequence ID" value="TPG10848.1"/>
    <property type="molecule type" value="Genomic_DNA"/>
</dbReference>
<feature type="domain" description="Signal transduction histidine kinase subgroup 3 dimerisation and phosphoacceptor" evidence="5">
    <location>
        <begin position="107"/>
        <end position="167"/>
    </location>
</feature>
<feature type="transmembrane region" description="Helical" evidence="4">
    <location>
        <begin position="37"/>
        <end position="56"/>
    </location>
</feature>
<keyword evidence="2 6" id="KW-0418">Kinase</keyword>
<evidence type="ECO:0000256" key="3">
    <source>
        <dbReference type="ARBA" id="ARBA00023012"/>
    </source>
</evidence>
<dbReference type="GO" id="GO:0046983">
    <property type="term" value="F:protein dimerization activity"/>
    <property type="evidence" value="ECO:0007669"/>
    <property type="project" value="InterPro"/>
</dbReference>
<dbReference type="SUPFAM" id="SSF55874">
    <property type="entry name" value="ATPase domain of HSP90 chaperone/DNA topoisomerase II/histidine kinase"/>
    <property type="match status" value="1"/>
</dbReference>
<organism evidence="6 7">
    <name type="scientific">Sphingomonas oligophenolica</name>
    <dbReference type="NCBI Taxonomy" id="301154"/>
    <lineage>
        <taxon>Bacteria</taxon>
        <taxon>Pseudomonadati</taxon>
        <taxon>Pseudomonadota</taxon>
        <taxon>Alphaproteobacteria</taxon>
        <taxon>Sphingomonadales</taxon>
        <taxon>Sphingomonadaceae</taxon>
        <taxon>Sphingomonas</taxon>
    </lineage>
</organism>
<keyword evidence="4" id="KW-0812">Transmembrane</keyword>
<dbReference type="AlphaFoldDB" id="A0A502CCZ0"/>
<keyword evidence="7" id="KW-1185">Reference proteome</keyword>
<dbReference type="InterPro" id="IPR036890">
    <property type="entry name" value="HATPase_C_sf"/>
</dbReference>
<dbReference type="GO" id="GO:0000155">
    <property type="term" value="F:phosphorelay sensor kinase activity"/>
    <property type="evidence" value="ECO:0007669"/>
    <property type="project" value="InterPro"/>
</dbReference>
<dbReference type="InterPro" id="IPR050482">
    <property type="entry name" value="Sensor_HK_TwoCompSys"/>
</dbReference>
<name>A0A502CCZ0_9SPHN</name>
<keyword evidence="4" id="KW-1133">Transmembrane helix</keyword>
<feature type="transmembrane region" description="Helical" evidence="4">
    <location>
        <begin position="6"/>
        <end position="30"/>
    </location>
</feature>
<sequence>MLSILIAGLGFLLSPLGGGWTTLSIYAALLLGRLRPATSATVGVVLVAVATTGWGLLFHDSALTLAIAALLVVMTGMGSVSREAFFDRTVALLLTQEEVRRLAGTAERERMARDLHDVIGRTLTLIAIKSDLAGKLVPRDPTAAVHETLAIGRTARDGLADIRAALAGQLGGSLTHELQASVEALSAAGIDVQVSGGACAIPGDTGAILAMALREAVTNTIRHAQARSCEIAISFDDLYARLAVADDGIGDDGSVTDGSGLRGMRQRLAAAGGSLALTPNNPGLRLEALVPA</sequence>
<dbReference type="PANTHER" id="PTHR24421">
    <property type="entry name" value="NITRATE/NITRITE SENSOR PROTEIN NARX-RELATED"/>
    <property type="match status" value="1"/>
</dbReference>
<evidence type="ECO:0000313" key="6">
    <source>
        <dbReference type="EMBL" id="TPG10848.1"/>
    </source>
</evidence>
<dbReference type="Pfam" id="PF07730">
    <property type="entry name" value="HisKA_3"/>
    <property type="match status" value="1"/>
</dbReference>
<proteinExistence type="predicted"/>
<reference evidence="6 7" key="1">
    <citation type="journal article" date="2019" name="Environ. Microbiol.">
        <title>Species interactions and distinct microbial communities in high Arctic permafrost affected cryosols are associated with the CH4 and CO2 gas fluxes.</title>
        <authorList>
            <person name="Altshuler I."/>
            <person name="Hamel J."/>
            <person name="Turney S."/>
            <person name="Magnuson E."/>
            <person name="Levesque R."/>
            <person name="Greer C."/>
            <person name="Whyte L.G."/>
        </authorList>
    </citation>
    <scope>NUCLEOTIDE SEQUENCE [LARGE SCALE GENOMIC DNA]</scope>
    <source>
        <strain evidence="6 7">S5.1</strain>
    </source>
</reference>
<dbReference type="Gene3D" id="1.20.5.1930">
    <property type="match status" value="1"/>
</dbReference>
<dbReference type="PANTHER" id="PTHR24421:SF63">
    <property type="entry name" value="SENSOR HISTIDINE KINASE DESK"/>
    <property type="match status" value="1"/>
</dbReference>
<evidence type="ECO:0000256" key="2">
    <source>
        <dbReference type="ARBA" id="ARBA00022777"/>
    </source>
</evidence>
<evidence type="ECO:0000256" key="4">
    <source>
        <dbReference type="SAM" id="Phobius"/>
    </source>
</evidence>
<dbReference type="CDD" id="cd16917">
    <property type="entry name" value="HATPase_UhpB-NarQ-NarX-like"/>
    <property type="match status" value="1"/>
</dbReference>
<dbReference type="Proteomes" id="UP000318413">
    <property type="component" value="Unassembled WGS sequence"/>
</dbReference>
<dbReference type="OrthoDB" id="9778496at2"/>